<keyword evidence="3" id="KW-1185">Reference proteome</keyword>
<evidence type="ECO:0000313" key="2">
    <source>
        <dbReference type="EMBL" id="TCJ15186.1"/>
    </source>
</evidence>
<dbReference type="PANTHER" id="PTHR13696:SF99">
    <property type="entry name" value="COBYRINIC ACID AC-DIAMIDE SYNTHASE"/>
    <property type="match status" value="1"/>
</dbReference>
<comment type="caution">
    <text evidence="2">The sequence shown here is derived from an EMBL/GenBank/DDBJ whole genome shotgun (WGS) entry which is preliminary data.</text>
</comment>
<accession>A0A4R1BDJ5</accession>
<dbReference type="CDD" id="cd02042">
    <property type="entry name" value="ParAB_family"/>
    <property type="match status" value="1"/>
</dbReference>
<dbReference type="Pfam" id="PF13614">
    <property type="entry name" value="AAA_31"/>
    <property type="match status" value="1"/>
</dbReference>
<evidence type="ECO:0000313" key="3">
    <source>
        <dbReference type="Proteomes" id="UP000295443"/>
    </source>
</evidence>
<dbReference type="InterPro" id="IPR027417">
    <property type="entry name" value="P-loop_NTPase"/>
</dbReference>
<dbReference type="Proteomes" id="UP000295443">
    <property type="component" value="Unassembled WGS sequence"/>
</dbReference>
<dbReference type="RefSeq" id="WP_131446285.1">
    <property type="nucleotide sequence ID" value="NZ_SJZB01000029.1"/>
</dbReference>
<dbReference type="EMBL" id="SJZB01000029">
    <property type="protein sequence ID" value="TCJ15186.1"/>
    <property type="molecule type" value="Genomic_DNA"/>
</dbReference>
<reference evidence="2 3" key="1">
    <citation type="submission" date="2019-03" db="EMBL/GenBank/DDBJ databases">
        <title>Genome sequence of Thiobacillaceae bacterium LSR1, a sulfur-oxidizing bacterium isolated from freshwater sediment.</title>
        <authorList>
            <person name="Li S."/>
        </authorList>
    </citation>
    <scope>NUCLEOTIDE SEQUENCE [LARGE SCALE GENOMIC DNA]</scope>
    <source>
        <strain evidence="2 3">LSR1</strain>
    </source>
</reference>
<feature type="domain" description="AAA" evidence="1">
    <location>
        <begin position="3"/>
        <end position="162"/>
    </location>
</feature>
<organism evidence="2 3">
    <name type="scientific">Parasulfuritortus cantonensis</name>
    <dbReference type="NCBI Taxonomy" id="2528202"/>
    <lineage>
        <taxon>Bacteria</taxon>
        <taxon>Pseudomonadati</taxon>
        <taxon>Pseudomonadota</taxon>
        <taxon>Betaproteobacteria</taxon>
        <taxon>Nitrosomonadales</taxon>
        <taxon>Thiobacillaceae</taxon>
        <taxon>Parasulfuritortus</taxon>
    </lineage>
</organism>
<dbReference type="SUPFAM" id="SSF52540">
    <property type="entry name" value="P-loop containing nucleoside triphosphate hydrolases"/>
    <property type="match status" value="1"/>
</dbReference>
<gene>
    <name evidence="2" type="ORF">EZJ19_07710</name>
</gene>
<name>A0A4R1BDJ5_9PROT</name>
<protein>
    <submittedName>
        <fullName evidence="2">ParA family protein</fullName>
    </submittedName>
</protein>
<evidence type="ECO:0000259" key="1">
    <source>
        <dbReference type="Pfam" id="PF13614"/>
    </source>
</evidence>
<sequence>MVIFSVVGTKGGIGKTTLTANLSALTADMGLRVLMVDADIQASLTKYFQLRSDPRDGLTSVILNGRVAETAITPTMWDRLDIIVCDAPRRKFAGIETTDLEQFIQGRIDAPMILRRALRSPMIEDHYDLVFVDTPGAQGPLLYTAALAAHRLISPIMPETPSAREFRVGTIELLQKLDEAQALGISPGPLTAVLNRVGHTNDARQITDEIRTSYLDMKGLVTVAETIIPASVAYNEAATAQLPVHRLKRRDRVSPFDTMHELVWEMIPSLRGVYAGGYSEDGGE</sequence>
<dbReference type="OrthoDB" id="5288747at2"/>
<dbReference type="AlphaFoldDB" id="A0A4R1BDJ5"/>
<dbReference type="InterPro" id="IPR050678">
    <property type="entry name" value="DNA_Partitioning_ATPase"/>
</dbReference>
<proteinExistence type="predicted"/>
<dbReference type="InterPro" id="IPR025669">
    <property type="entry name" value="AAA_dom"/>
</dbReference>
<dbReference type="Gene3D" id="3.40.50.300">
    <property type="entry name" value="P-loop containing nucleotide triphosphate hydrolases"/>
    <property type="match status" value="1"/>
</dbReference>
<dbReference type="PANTHER" id="PTHR13696">
    <property type="entry name" value="P-LOOP CONTAINING NUCLEOSIDE TRIPHOSPHATE HYDROLASE"/>
    <property type="match status" value="1"/>
</dbReference>